<keyword evidence="3" id="KW-0597">Phosphoprotein</keyword>
<evidence type="ECO:0000256" key="7">
    <source>
        <dbReference type="SAM" id="Phobius"/>
    </source>
</evidence>
<dbReference type="InterPro" id="IPR011623">
    <property type="entry name" value="7TMR_DISM_rcpt_extracell_dom1"/>
</dbReference>
<dbReference type="RefSeq" id="WP_006890718.1">
    <property type="nucleotide sequence ID" value="NZ_JH109152.1"/>
</dbReference>
<dbReference type="InterPro" id="IPR005467">
    <property type="entry name" value="His_kinase_dom"/>
</dbReference>
<feature type="transmembrane region" description="Helical" evidence="7">
    <location>
        <begin position="368"/>
        <end position="387"/>
    </location>
</feature>
<dbReference type="InterPro" id="IPR003661">
    <property type="entry name" value="HisK_dim/P_dom"/>
</dbReference>
<dbReference type="InterPro" id="IPR004358">
    <property type="entry name" value="Sig_transdc_His_kin-like_C"/>
</dbReference>
<keyword evidence="5" id="KW-0418">Kinase</keyword>
<comment type="catalytic activity">
    <reaction evidence="1">
        <text>ATP + protein L-histidine = ADP + protein N-phospho-L-histidine.</text>
        <dbReference type="EC" id="2.7.13.3"/>
    </reaction>
</comment>
<feature type="transmembrane region" description="Helical" evidence="7">
    <location>
        <begin position="338"/>
        <end position="356"/>
    </location>
</feature>
<evidence type="ECO:0000256" key="1">
    <source>
        <dbReference type="ARBA" id="ARBA00000085"/>
    </source>
</evidence>
<sequence>MKSQRSYSLWMRVLLTCYCLSGLIYASLAAGDTSPGLRQVMLGEDVSAKAGLDQVLAGQLAFHPIAAGSPINLGSTDSAFWLRIRLENTGDQLVTRWLVVGPARLRHISLFESKDGRWQEIRGGMAEPFSKRAIPTLSQTFELELPPHSTREVLARVVSETTIMLEPGLWKAEQFMLMEQRNERIVYFISGMMLLTLLFGLLLALFAHESAFLVFGLSALCYTLFFWGFSGLAYRELWPDSPEWALHSIGFFEALSAALLLVLHRILLKTPRYLPRLDGVVVLLIACFLLLAALTVFTPYYRALVLLMKLAGLAIAIGSPVLGYYASRQGAPLRGYGYAIYTLPWQVSSVYYFASINWLPPLPRWPGLYGVPSALLLSTVFILYGLADQLNQARRAHDRLEQGQRERLEGLVMERTLELQQAKTMAEQTLEDQHQFLSMVSHEVRSPLASIKTATQLLELQAKDDDSAAILQRILRGAHRLTQFFDNYLTFDRLNSMQWVLCQMSVDLPALLQTLRDHYTSIATHEIRLSLAPAVLQKRWLYADAQLLPVLLDNLLENALKYSPSGSEVELSAYIGKDGGLCLSVSDQGVGIAADELDLVFNKFFRSAQVGRVVGAGLGLYLVRQIAGLHGGSVQMQSRPGQGTTATLTLPQQRWIDEQ</sequence>
<dbReference type="OrthoDB" id="9804645at2"/>
<dbReference type="InterPro" id="IPR036890">
    <property type="entry name" value="HATPase_C_sf"/>
</dbReference>
<dbReference type="PROSITE" id="PS50109">
    <property type="entry name" value="HIS_KIN"/>
    <property type="match status" value="1"/>
</dbReference>
<reference evidence="9 10" key="1">
    <citation type="submission" date="2011-06" db="EMBL/GenBank/DDBJ databases">
        <title>Genomic sequence of Methylobacter tundripaludum SV96.</title>
        <authorList>
            <consortium name="US DOE Joint Genome Institute"/>
            <person name="Lucas S."/>
            <person name="Han J."/>
            <person name="Lapidus A."/>
            <person name="Cheng J.-F."/>
            <person name="Goodwin L."/>
            <person name="Pitluck S."/>
            <person name="Held B."/>
            <person name="Detter J.C."/>
            <person name="Han C."/>
            <person name="Tapia R."/>
            <person name="Land M."/>
            <person name="Hauser L."/>
            <person name="Kyrpides N."/>
            <person name="Ivanova N."/>
            <person name="Ovchinnikova G."/>
            <person name="Pagani I."/>
            <person name="Klotz M.G."/>
            <person name="Dispirito A.A."/>
            <person name="Murrell J.C."/>
            <person name="Dunfield P."/>
            <person name="Kalyuzhnaya M.G."/>
            <person name="Svenning M."/>
            <person name="Trotsenko Y.A."/>
            <person name="Stein L.Y."/>
            <person name="Woyke T."/>
        </authorList>
    </citation>
    <scope>NUCLEOTIDE SEQUENCE [LARGE SCALE GENOMIC DNA]</scope>
    <source>
        <strain evidence="10">ATCC BAA-1195 / DSM 17260 / SV96</strain>
    </source>
</reference>
<keyword evidence="6" id="KW-0902">Two-component regulatory system</keyword>
<feature type="transmembrane region" description="Helical" evidence="7">
    <location>
        <begin position="244"/>
        <end position="268"/>
    </location>
</feature>
<dbReference type="PANTHER" id="PTHR43711">
    <property type="entry name" value="TWO-COMPONENT HISTIDINE KINASE"/>
    <property type="match status" value="1"/>
</dbReference>
<dbReference type="SUPFAM" id="SSF47384">
    <property type="entry name" value="Homodimeric domain of signal transducing histidine kinase"/>
    <property type="match status" value="1"/>
</dbReference>
<keyword evidence="9" id="KW-0547">Nucleotide-binding</keyword>
<feature type="transmembrane region" description="Helical" evidence="7">
    <location>
        <begin position="280"/>
        <end position="300"/>
    </location>
</feature>
<dbReference type="GO" id="GO:0005524">
    <property type="term" value="F:ATP binding"/>
    <property type="evidence" value="ECO:0007669"/>
    <property type="project" value="UniProtKB-KW"/>
</dbReference>
<proteinExistence type="predicted"/>
<dbReference type="InterPro" id="IPR011622">
    <property type="entry name" value="7TMR_DISM_rcpt_extracell_dom2"/>
</dbReference>
<dbReference type="SMART" id="SM00387">
    <property type="entry name" value="HATPase_c"/>
    <property type="match status" value="1"/>
</dbReference>
<dbReference type="SUPFAM" id="SSF55874">
    <property type="entry name" value="ATPase domain of HSP90 chaperone/DNA topoisomerase II/histidine kinase"/>
    <property type="match status" value="1"/>
</dbReference>
<dbReference type="Gene3D" id="1.10.287.130">
    <property type="match status" value="1"/>
</dbReference>
<dbReference type="AlphaFoldDB" id="G3IUM7"/>
<dbReference type="Pfam" id="PF07695">
    <property type="entry name" value="7TMR-DISM_7TM"/>
    <property type="match status" value="1"/>
</dbReference>
<dbReference type="InterPro" id="IPR050736">
    <property type="entry name" value="Sensor_HK_Regulatory"/>
</dbReference>
<dbReference type="Pfam" id="PF07696">
    <property type="entry name" value="7TMR-DISMED2"/>
    <property type="match status" value="1"/>
</dbReference>
<dbReference type="GO" id="GO:0000155">
    <property type="term" value="F:phosphorelay sensor kinase activity"/>
    <property type="evidence" value="ECO:0007669"/>
    <property type="project" value="InterPro"/>
</dbReference>
<dbReference type="CDD" id="cd00082">
    <property type="entry name" value="HisKA"/>
    <property type="match status" value="1"/>
</dbReference>
<protein>
    <recommendedName>
        <fullName evidence="2">histidine kinase</fullName>
        <ecNumber evidence="2">2.7.13.3</ecNumber>
    </recommendedName>
</protein>
<keyword evidence="9" id="KW-0067">ATP-binding</keyword>
<keyword evidence="7" id="KW-0472">Membrane</keyword>
<dbReference type="Gene3D" id="2.60.40.2380">
    <property type="match status" value="1"/>
</dbReference>
<evidence type="ECO:0000256" key="3">
    <source>
        <dbReference type="ARBA" id="ARBA00022553"/>
    </source>
</evidence>
<dbReference type="SMART" id="SM00388">
    <property type="entry name" value="HisKA"/>
    <property type="match status" value="1"/>
</dbReference>
<organism evidence="9 10">
    <name type="scientific">Methylobacter tundripaludum (strain ATCC BAA-1195 / DSM 17260 / SV96)</name>
    <dbReference type="NCBI Taxonomy" id="697282"/>
    <lineage>
        <taxon>Bacteria</taxon>
        <taxon>Pseudomonadati</taxon>
        <taxon>Pseudomonadota</taxon>
        <taxon>Gammaproteobacteria</taxon>
        <taxon>Methylococcales</taxon>
        <taxon>Methylococcaceae</taxon>
        <taxon>Methylobacter</taxon>
    </lineage>
</organism>
<keyword evidence="7" id="KW-1133">Transmembrane helix</keyword>
<dbReference type="PANTHER" id="PTHR43711:SF1">
    <property type="entry name" value="HISTIDINE KINASE 1"/>
    <property type="match status" value="1"/>
</dbReference>
<dbReference type="CDD" id="cd00075">
    <property type="entry name" value="HATPase"/>
    <property type="match status" value="1"/>
</dbReference>
<keyword evidence="4" id="KW-0808">Transferase</keyword>
<evidence type="ECO:0000256" key="2">
    <source>
        <dbReference type="ARBA" id="ARBA00012438"/>
    </source>
</evidence>
<dbReference type="HOGENOM" id="CLU_000445_105_2_6"/>
<evidence type="ECO:0000256" key="4">
    <source>
        <dbReference type="ARBA" id="ARBA00022679"/>
    </source>
</evidence>
<evidence type="ECO:0000313" key="10">
    <source>
        <dbReference type="Proteomes" id="UP000004664"/>
    </source>
</evidence>
<dbReference type="Pfam" id="PF00512">
    <property type="entry name" value="HisKA"/>
    <property type="match status" value="1"/>
</dbReference>
<feature type="transmembrane region" description="Helical" evidence="7">
    <location>
        <begin position="212"/>
        <end position="232"/>
    </location>
</feature>
<keyword evidence="10" id="KW-1185">Reference proteome</keyword>
<evidence type="ECO:0000259" key="8">
    <source>
        <dbReference type="PROSITE" id="PS50109"/>
    </source>
</evidence>
<feature type="transmembrane region" description="Helical" evidence="7">
    <location>
        <begin position="185"/>
        <end position="205"/>
    </location>
</feature>
<evidence type="ECO:0000256" key="6">
    <source>
        <dbReference type="ARBA" id="ARBA00023012"/>
    </source>
</evidence>
<evidence type="ECO:0000313" key="9">
    <source>
        <dbReference type="EMBL" id="EGW22750.1"/>
    </source>
</evidence>
<dbReference type="EC" id="2.7.13.3" evidence="2"/>
<dbReference type="EMBL" id="JH109152">
    <property type="protein sequence ID" value="EGW22750.1"/>
    <property type="molecule type" value="Genomic_DNA"/>
</dbReference>
<dbReference type="PRINTS" id="PR00344">
    <property type="entry name" value="BCTRLSENSOR"/>
</dbReference>
<evidence type="ECO:0000256" key="5">
    <source>
        <dbReference type="ARBA" id="ARBA00022777"/>
    </source>
</evidence>
<dbReference type="Proteomes" id="UP000004664">
    <property type="component" value="Unassembled WGS sequence"/>
</dbReference>
<dbReference type="Gene3D" id="3.30.565.10">
    <property type="entry name" value="Histidine kinase-like ATPase, C-terminal domain"/>
    <property type="match status" value="1"/>
</dbReference>
<dbReference type="STRING" id="697282.Mettu_1574"/>
<accession>G3IUM7</accession>
<dbReference type="InterPro" id="IPR003594">
    <property type="entry name" value="HATPase_dom"/>
</dbReference>
<feature type="domain" description="Histidine kinase" evidence="8">
    <location>
        <begin position="439"/>
        <end position="654"/>
    </location>
</feature>
<dbReference type="InterPro" id="IPR036097">
    <property type="entry name" value="HisK_dim/P_sf"/>
</dbReference>
<keyword evidence="7" id="KW-0812">Transmembrane</keyword>
<dbReference type="eggNOG" id="COG2205">
    <property type="taxonomic scope" value="Bacteria"/>
</dbReference>
<name>G3IUM7_METTV</name>
<gene>
    <name evidence="9" type="ORF">Mettu_1574</name>
</gene>
<feature type="transmembrane region" description="Helical" evidence="7">
    <location>
        <begin position="306"/>
        <end position="326"/>
    </location>
</feature>
<dbReference type="Pfam" id="PF02518">
    <property type="entry name" value="HATPase_c"/>
    <property type="match status" value="1"/>
</dbReference>